<sequence>MKRQHVRYCFTELPYHYHKTSDDLCLKSGQFTVTNRTDTVLHFRIANLTTAYLTIAFDISDANGGADEEKSQKLSYRSVIDGSRPAQRIAVANGLIFDFITICNRPYYGLMCAHYCAYAAGDHHICDSSGKKVCLLGWTGKDCAIATGDVLNTRIDDITTPSPTKASSSKSTAARETRRQCGFFTVRSAAADDIVHDYWISGQKIHAIIMDAEPAE</sequence>
<dbReference type="PROSITE" id="PS51051">
    <property type="entry name" value="DSL"/>
    <property type="match status" value="1"/>
</dbReference>
<keyword evidence="2 6" id="KW-0245">EGF-like domain</keyword>
<dbReference type="Proteomes" id="UP000035642">
    <property type="component" value="Unassembled WGS sequence"/>
</dbReference>
<feature type="disulfide bond" evidence="5">
    <location>
        <begin position="134"/>
        <end position="143"/>
    </location>
</feature>
<reference evidence="9" key="2">
    <citation type="submission" date="2017-02" db="UniProtKB">
        <authorList>
            <consortium name="WormBaseParasite"/>
        </authorList>
    </citation>
    <scope>IDENTIFICATION</scope>
</reference>
<evidence type="ECO:0000256" key="3">
    <source>
        <dbReference type="ARBA" id="ARBA00022737"/>
    </source>
</evidence>
<accession>A0A0K0DMD9</accession>
<evidence type="ECO:0000256" key="4">
    <source>
        <dbReference type="ARBA" id="ARBA00023157"/>
    </source>
</evidence>
<dbReference type="STRING" id="6313.A0A0K0DMD9"/>
<feature type="disulfide bond" evidence="5">
    <location>
        <begin position="103"/>
        <end position="112"/>
    </location>
</feature>
<protein>
    <recommendedName>
        <fullName evidence="6">Delta-like protein</fullName>
    </recommendedName>
</protein>
<keyword evidence="4 5" id="KW-1015">Disulfide bond</keyword>
<keyword evidence="6" id="KW-0732">Signal</keyword>
<evidence type="ECO:0000256" key="2">
    <source>
        <dbReference type="ARBA" id="ARBA00022536"/>
    </source>
</evidence>
<dbReference type="WBParaSite" id="ACAC_0001284501-mRNA-1">
    <property type="protein sequence ID" value="ACAC_0001284501-mRNA-1"/>
    <property type="gene ID" value="ACAC_0001284501"/>
</dbReference>
<dbReference type="InterPro" id="IPR001774">
    <property type="entry name" value="DSL"/>
</dbReference>
<comment type="caution">
    <text evidence="5">Lacks conserved residue(s) required for the propagation of feature annotation.</text>
</comment>
<keyword evidence="1 6" id="KW-0217">Developmental protein</keyword>
<evidence type="ECO:0000256" key="1">
    <source>
        <dbReference type="ARBA" id="ARBA00022473"/>
    </source>
</evidence>
<comment type="function">
    <text evidence="6">Putative Notch ligand involved in the mediation of Notch signaling.</text>
</comment>
<keyword evidence="6" id="KW-1133">Transmembrane helix</keyword>
<dbReference type="GO" id="GO:0007154">
    <property type="term" value="P:cell communication"/>
    <property type="evidence" value="ECO:0007669"/>
    <property type="project" value="InterPro"/>
</dbReference>
<proteinExistence type="predicted"/>
<evidence type="ECO:0000313" key="9">
    <source>
        <dbReference type="WBParaSite" id="ACAC_0001284501-mRNA-1"/>
    </source>
</evidence>
<dbReference type="AlphaFoldDB" id="A0A0K0DMD9"/>
<reference evidence="8" key="1">
    <citation type="submission" date="2012-09" db="EMBL/GenBank/DDBJ databases">
        <authorList>
            <person name="Martin A.A."/>
        </authorList>
    </citation>
    <scope>NUCLEOTIDE SEQUENCE</scope>
</reference>
<keyword evidence="6" id="KW-0812">Transmembrane</keyword>
<evidence type="ECO:0000313" key="8">
    <source>
        <dbReference type="Proteomes" id="UP000035642"/>
    </source>
</evidence>
<dbReference type="Gene3D" id="2.10.25.140">
    <property type="match status" value="1"/>
</dbReference>
<keyword evidence="8" id="KW-1185">Reference proteome</keyword>
<evidence type="ECO:0000256" key="5">
    <source>
        <dbReference type="PROSITE-ProRule" id="PRU00377"/>
    </source>
</evidence>
<dbReference type="Pfam" id="PF01414">
    <property type="entry name" value="DSL"/>
    <property type="match status" value="1"/>
</dbReference>
<feature type="domain" description="DSL" evidence="7">
    <location>
        <begin position="101"/>
        <end position="143"/>
    </location>
</feature>
<keyword evidence="3 6" id="KW-0677">Repeat</keyword>
<evidence type="ECO:0000259" key="7">
    <source>
        <dbReference type="PROSITE" id="PS51051"/>
    </source>
</evidence>
<name>A0A0K0DMD9_ANGCA</name>
<dbReference type="SMART" id="SM00051">
    <property type="entry name" value="DSL"/>
    <property type="match status" value="1"/>
</dbReference>
<keyword evidence="6" id="KW-0472">Membrane</keyword>
<dbReference type="GO" id="GO:0016020">
    <property type="term" value="C:membrane"/>
    <property type="evidence" value="ECO:0007669"/>
    <property type="project" value="UniProtKB-SubCell"/>
</dbReference>
<organism evidence="8 9">
    <name type="scientific">Angiostrongylus cantonensis</name>
    <name type="common">Rat lungworm</name>
    <dbReference type="NCBI Taxonomy" id="6313"/>
    <lineage>
        <taxon>Eukaryota</taxon>
        <taxon>Metazoa</taxon>
        <taxon>Ecdysozoa</taxon>
        <taxon>Nematoda</taxon>
        <taxon>Chromadorea</taxon>
        <taxon>Rhabditida</taxon>
        <taxon>Rhabditina</taxon>
        <taxon>Rhabditomorpha</taxon>
        <taxon>Strongyloidea</taxon>
        <taxon>Metastrongylidae</taxon>
        <taxon>Angiostrongylus</taxon>
    </lineage>
</organism>
<comment type="subcellular location">
    <subcellularLocation>
        <location evidence="6">Membrane</location>
        <topology evidence="6">Single-pass type I membrane protein</topology>
    </subcellularLocation>
</comment>
<evidence type="ECO:0000256" key="6">
    <source>
        <dbReference type="RuleBase" id="RU280815"/>
    </source>
</evidence>